<protein>
    <recommendedName>
        <fullName evidence="4">Ig-like domain-containing protein</fullName>
    </recommendedName>
</protein>
<dbReference type="InterPro" id="IPR003006">
    <property type="entry name" value="Ig/MHC_CS"/>
</dbReference>
<reference evidence="5" key="3">
    <citation type="submission" date="2025-09" db="UniProtKB">
        <authorList>
            <consortium name="Ensembl"/>
        </authorList>
    </citation>
    <scope>IDENTIFICATION</scope>
</reference>
<dbReference type="OMA" id="ICCKEFT"/>
<dbReference type="GeneTree" id="ENSGT00940000161491"/>
<keyword evidence="3" id="KW-0472">Membrane</keyword>
<dbReference type="AlphaFoldDB" id="W5LXN6"/>
<keyword evidence="2" id="KW-0393">Immunoglobulin domain</keyword>
<dbReference type="HOGENOM" id="CLU_030625_3_0_1"/>
<dbReference type="FunFam" id="2.60.40.10:FF:000283">
    <property type="entry name" value="Immunoglobulin kappa constant"/>
    <property type="match status" value="1"/>
</dbReference>
<dbReference type="Gene3D" id="2.60.40.10">
    <property type="entry name" value="Immunoglobulins"/>
    <property type="match status" value="3"/>
</dbReference>
<reference evidence="5" key="2">
    <citation type="submission" date="2025-08" db="UniProtKB">
        <authorList>
            <consortium name="Ensembl"/>
        </authorList>
    </citation>
    <scope>IDENTIFICATION</scope>
</reference>
<sequence length="358" mass="39693">AILLSPPSLEELAHNHTATLVCVASGFSPKTHEFRWWKNSEKMVEGITNIPATEDEKKLYSASSLLTMPESEWKSSAEFACEFVHKSGTAVRNTTYTPTPCLSEVKITIEPPTAEEQFVKKTATLTCRAIGLASHSDVSMTWTSEGKPLAAGAPEVRDQGGIIVAESKLTADLEKWRTGTEYRCIVSHTDSFPTPRTVVYKRSFAQKVVPSVFLLTSSSVENFGTKDEVTLTCFVKDFSPKDIYISWLAQDSVVDKVDYTVTDLIPSQGQKPLIGGSDMTIISDQIWAFSATGTLLVLRETTSICCKEFTNLYNIQTYIDYEGEVEESDHLWKTVSAFLSLFLITLFYSIVATITKVK</sequence>
<dbReference type="PANTHER" id="PTHR23411">
    <property type="entry name" value="TAPASIN"/>
    <property type="match status" value="1"/>
</dbReference>
<dbReference type="SMART" id="SM00407">
    <property type="entry name" value="IGc1"/>
    <property type="match status" value="2"/>
</dbReference>
<dbReference type="Bgee" id="ENSLOCG00000000805">
    <property type="expression patterns" value="Expressed in bone element and 12 other cell types or tissues"/>
</dbReference>
<dbReference type="CDD" id="cd16093">
    <property type="entry name" value="IgC1_CH2_Mu"/>
    <property type="match status" value="1"/>
</dbReference>
<evidence type="ECO:0000313" key="5">
    <source>
        <dbReference type="Ensembl" id="ENSLOCP00000000893.1"/>
    </source>
</evidence>
<evidence type="ECO:0000256" key="1">
    <source>
        <dbReference type="ARBA" id="ARBA00023157"/>
    </source>
</evidence>
<name>W5LXN6_LEPOC</name>
<keyword evidence="6" id="KW-1185">Reference proteome</keyword>
<dbReference type="InterPro" id="IPR036179">
    <property type="entry name" value="Ig-like_dom_sf"/>
</dbReference>
<keyword evidence="3" id="KW-1133">Transmembrane helix</keyword>
<dbReference type="Proteomes" id="UP000018468">
    <property type="component" value="Unassembled WGS sequence"/>
</dbReference>
<evidence type="ECO:0000259" key="4">
    <source>
        <dbReference type="PROSITE" id="PS50835"/>
    </source>
</evidence>
<dbReference type="Pfam" id="PF07654">
    <property type="entry name" value="C1-set"/>
    <property type="match status" value="3"/>
</dbReference>
<evidence type="ECO:0000256" key="3">
    <source>
        <dbReference type="SAM" id="Phobius"/>
    </source>
</evidence>
<dbReference type="PROSITE" id="PS50835">
    <property type="entry name" value="IG_LIKE"/>
    <property type="match status" value="3"/>
</dbReference>
<dbReference type="InterPro" id="IPR007110">
    <property type="entry name" value="Ig-like_dom"/>
</dbReference>
<feature type="domain" description="Ig-like" evidence="4">
    <location>
        <begin position="1"/>
        <end position="97"/>
    </location>
</feature>
<dbReference type="SUPFAM" id="SSF48726">
    <property type="entry name" value="Immunoglobulin"/>
    <property type="match status" value="3"/>
</dbReference>
<feature type="domain" description="Ig-like" evidence="4">
    <location>
        <begin position="210"/>
        <end position="306"/>
    </location>
</feature>
<dbReference type="Ensembl" id="ENSLOCT00000000897.1">
    <property type="protein sequence ID" value="ENSLOCP00000000893.1"/>
    <property type="gene ID" value="ENSLOCG00000000805.1"/>
</dbReference>
<keyword evidence="3" id="KW-0812">Transmembrane</keyword>
<keyword evidence="1" id="KW-1015">Disulfide bond</keyword>
<evidence type="ECO:0000313" key="6">
    <source>
        <dbReference type="Proteomes" id="UP000018468"/>
    </source>
</evidence>
<feature type="domain" description="Ig-like" evidence="4">
    <location>
        <begin position="100"/>
        <end position="199"/>
    </location>
</feature>
<proteinExistence type="predicted"/>
<accession>W5LXN6</accession>
<dbReference type="InterPro" id="IPR013783">
    <property type="entry name" value="Ig-like_fold"/>
</dbReference>
<reference evidence="6" key="1">
    <citation type="submission" date="2011-12" db="EMBL/GenBank/DDBJ databases">
        <title>The Draft Genome of Lepisosteus oculatus.</title>
        <authorList>
            <consortium name="The Broad Institute Genome Assembly &amp; Analysis Group"/>
            <consortium name="Computational R&amp;D Group"/>
            <consortium name="and Sequencing Platform"/>
            <person name="Di Palma F."/>
            <person name="Alfoldi J."/>
            <person name="Johnson J."/>
            <person name="Berlin A."/>
            <person name="Gnerre S."/>
            <person name="Jaffe D."/>
            <person name="MacCallum I."/>
            <person name="Young S."/>
            <person name="Walker B.J."/>
            <person name="Lander E.S."/>
            <person name="Lindblad-Toh K."/>
        </authorList>
    </citation>
    <scope>NUCLEOTIDE SEQUENCE [LARGE SCALE GENOMIC DNA]</scope>
</reference>
<feature type="transmembrane region" description="Helical" evidence="3">
    <location>
        <begin position="335"/>
        <end position="355"/>
    </location>
</feature>
<dbReference type="InterPro" id="IPR003597">
    <property type="entry name" value="Ig_C1-set"/>
</dbReference>
<dbReference type="InterPro" id="IPR050380">
    <property type="entry name" value="Immune_Resp_Modulators"/>
</dbReference>
<dbReference type="PROSITE" id="PS00290">
    <property type="entry name" value="IG_MHC"/>
    <property type="match status" value="1"/>
</dbReference>
<evidence type="ECO:0000256" key="2">
    <source>
        <dbReference type="ARBA" id="ARBA00023319"/>
    </source>
</evidence>
<organism evidence="5 6">
    <name type="scientific">Lepisosteus oculatus</name>
    <name type="common">Spotted gar</name>
    <dbReference type="NCBI Taxonomy" id="7918"/>
    <lineage>
        <taxon>Eukaryota</taxon>
        <taxon>Metazoa</taxon>
        <taxon>Chordata</taxon>
        <taxon>Craniata</taxon>
        <taxon>Vertebrata</taxon>
        <taxon>Euteleostomi</taxon>
        <taxon>Actinopterygii</taxon>
        <taxon>Neopterygii</taxon>
        <taxon>Holostei</taxon>
        <taxon>Semionotiformes</taxon>
        <taxon>Lepisosteidae</taxon>
        <taxon>Lepisosteus</taxon>
    </lineage>
</organism>